<feature type="compositionally biased region" description="Basic and acidic residues" evidence="2">
    <location>
        <begin position="1014"/>
        <end position="1032"/>
    </location>
</feature>
<dbReference type="Proteomes" id="UP000315995">
    <property type="component" value="Chromosome"/>
</dbReference>
<gene>
    <name evidence="4" type="ORF">FIV42_09000</name>
</gene>
<accession>A0A4Y6PR99</accession>
<keyword evidence="3" id="KW-1133">Transmembrane helix</keyword>
<protein>
    <submittedName>
        <fullName evidence="4">DUF4175 family protein</fullName>
    </submittedName>
</protein>
<feature type="transmembrane region" description="Helical" evidence="3">
    <location>
        <begin position="42"/>
        <end position="66"/>
    </location>
</feature>
<feature type="compositionally biased region" description="Basic and acidic residues" evidence="2">
    <location>
        <begin position="920"/>
        <end position="944"/>
    </location>
</feature>
<accession>A0A5B8Y2A4</accession>
<feature type="region of interest" description="Disordered" evidence="2">
    <location>
        <begin position="916"/>
        <end position="1032"/>
    </location>
</feature>
<dbReference type="RefSeq" id="WP_141197356.1">
    <property type="nucleotide sequence ID" value="NZ_CP041186.1"/>
</dbReference>
<evidence type="ECO:0000256" key="1">
    <source>
        <dbReference type="SAM" id="Coils"/>
    </source>
</evidence>
<evidence type="ECO:0000256" key="3">
    <source>
        <dbReference type="SAM" id="Phobius"/>
    </source>
</evidence>
<evidence type="ECO:0000313" key="5">
    <source>
        <dbReference type="Proteomes" id="UP000315995"/>
    </source>
</evidence>
<keyword evidence="5" id="KW-1185">Reference proteome</keyword>
<dbReference type="EMBL" id="CP041186">
    <property type="protein sequence ID" value="QDG50864.1"/>
    <property type="molecule type" value="Genomic_DNA"/>
</dbReference>
<keyword evidence="1" id="KW-0175">Coiled coil</keyword>
<keyword evidence="3" id="KW-0812">Transmembrane</keyword>
<keyword evidence="3" id="KW-0472">Membrane</keyword>
<evidence type="ECO:0000256" key="2">
    <source>
        <dbReference type="SAM" id="MobiDB-lite"/>
    </source>
</evidence>
<proteinExistence type="predicted"/>
<feature type="transmembrane region" description="Helical" evidence="3">
    <location>
        <begin position="72"/>
        <end position="92"/>
    </location>
</feature>
<name>A0A4Y6PR99_PERCE</name>
<feature type="compositionally biased region" description="Low complexity" evidence="2">
    <location>
        <begin position="992"/>
        <end position="1012"/>
    </location>
</feature>
<feature type="compositionally biased region" description="Polar residues" evidence="2">
    <location>
        <begin position="953"/>
        <end position="963"/>
    </location>
</feature>
<organism evidence="4 5">
    <name type="scientific">Persicimonas caeni</name>
    <dbReference type="NCBI Taxonomy" id="2292766"/>
    <lineage>
        <taxon>Bacteria</taxon>
        <taxon>Deltaproteobacteria</taxon>
        <taxon>Bradymonadales</taxon>
        <taxon>Bradymonadaceae</taxon>
        <taxon>Persicimonas</taxon>
    </lineage>
</organism>
<dbReference type="AlphaFoldDB" id="A0A4Y6PR99"/>
<evidence type="ECO:0000313" key="4">
    <source>
        <dbReference type="EMBL" id="QDG50864.1"/>
    </source>
</evidence>
<sequence>MADHSEQLPDNASLEKDLGALRAILHRTGRAWRRPIVFEGALWYLVTLGAVVLSALLLGALVPQFIPGVTKWVLVVGGVAATLGAIVAWLGLQAGKGDVEGVATLLQRHHPAFRNDLVAALEFAEKLLDGDDNFEFSTTMARAHVRRTVSKVLSKAEHGHLAHLLPRRELVAPAMSLAGCLTLLIVPLLVDADWTLKVLNSPFAKTAAEKAEDPDIRPIVGDLYIYYSTPPYTGLGRKMDAFSTGHIETMVGTEVAIEAYPLIPNTKQIELVLETGEGTNKIVMEKLEKGPHGKLRGSFVALEPGTYHFRATLDDGTVVEDGAERKIELLPDNAPKVTVTSHEGELEVSPDDVLEIEFEVSDDFGLESVARVWHFAGGQENASKKKLDLPELANSPKETSGKIRFDLTPLSLQPKDVVVFYIEAVDNNTLTGPGTGQSQPIRLRVSSPEDKHLQNIADQQKILEELLGLLATYLESPMGEREVRSDDTWHQVVPVSTASGELTKRVGRLAKLQTEQKRILDQMGELVDKLEEDPLMLERDFTLFSALHKQLVELHDDGQSTMTMASTAMQNGGLSTGRAQRVADYASRAEDTLEKGILRFEELLASQKMEAIKATAEDIKELKDRLKELLKKYKETKDPELKKAILREIQRMRQRMSELMQRMQMQLQKLPQEHMNLDAIKQQQLESDSRKMADSLQQIEKMLENDDIDGALKALENMEMNLDSLTQDMNEQFGQAQPQGLSELDKKVGELMDQVNDLQAAEKKLEEDTAQLNKELAKERQEQIDEMLDEFTKELRQKVERQKQALEKMEGEGTEQTHRDGIKRVEQKLDELDKMLEEKDIEQSLEKAREAQEASRRLRFRIDLSQRYSDSPEQKEQLGELRKMNDGVEERGQRIVDDLEEMMDQAQQKLGNMNQQRMQELSERQKKISEQAKKLEQKIGEASKRFPMLEQQLKPSMQKSQEAMQDAQESLGKRRIQRGLDSERSALEQLGKLKQQMKQAVQKQKRQQQGQQSTRDEKVKIPGQDDQRAGKELRQDVMDAMKEEKLDSYESEIEQYYKSIME</sequence>
<feature type="coiled-coil region" evidence="1">
    <location>
        <begin position="605"/>
        <end position="669"/>
    </location>
</feature>
<reference evidence="4 5" key="1">
    <citation type="submission" date="2019-06" db="EMBL/GenBank/DDBJ databases">
        <title>Persicimonas caeni gen. nov., sp. nov., a predatory bacterium isolated from solar saltern.</title>
        <authorList>
            <person name="Wang S."/>
        </authorList>
    </citation>
    <scope>NUCLEOTIDE SEQUENCE [LARGE SCALE GENOMIC DNA]</scope>
    <source>
        <strain evidence="4 5">YN101</strain>
    </source>
</reference>
<dbReference type="OrthoDB" id="222071at2"/>
<feature type="coiled-coil region" evidence="1">
    <location>
        <begin position="708"/>
        <end position="854"/>
    </location>
</feature>